<feature type="transmembrane region" description="Helical" evidence="1">
    <location>
        <begin position="60"/>
        <end position="85"/>
    </location>
</feature>
<proteinExistence type="predicted"/>
<evidence type="ECO:0000313" key="3">
    <source>
        <dbReference type="Proteomes" id="UP000526501"/>
    </source>
</evidence>
<dbReference type="InterPro" id="IPR018681">
    <property type="entry name" value="DUF2165_transmembrane"/>
</dbReference>
<dbReference type="EMBL" id="JACHVC010000013">
    <property type="protein sequence ID" value="MBC2607871.1"/>
    <property type="molecule type" value="Genomic_DNA"/>
</dbReference>
<keyword evidence="1" id="KW-0472">Membrane</keyword>
<dbReference type="RefSeq" id="WP_185661734.1">
    <property type="nucleotide sequence ID" value="NZ_CAWPOO010000013.1"/>
</dbReference>
<accession>A0A7X1B8Z1</accession>
<keyword evidence="1" id="KW-0812">Transmembrane</keyword>
<evidence type="ECO:0000313" key="2">
    <source>
        <dbReference type="EMBL" id="MBC2607871.1"/>
    </source>
</evidence>
<dbReference type="Pfam" id="PF09933">
    <property type="entry name" value="DUF2165"/>
    <property type="match status" value="1"/>
</dbReference>
<evidence type="ECO:0000256" key="1">
    <source>
        <dbReference type="SAM" id="Phobius"/>
    </source>
</evidence>
<organism evidence="2 3">
    <name type="scientific">Pelagicoccus albus</name>
    <dbReference type="NCBI Taxonomy" id="415222"/>
    <lineage>
        <taxon>Bacteria</taxon>
        <taxon>Pseudomonadati</taxon>
        <taxon>Verrucomicrobiota</taxon>
        <taxon>Opitutia</taxon>
        <taxon>Puniceicoccales</taxon>
        <taxon>Pelagicoccaceae</taxon>
        <taxon>Pelagicoccus</taxon>
    </lineage>
</organism>
<dbReference type="Proteomes" id="UP000526501">
    <property type="component" value="Unassembled WGS sequence"/>
</dbReference>
<comment type="caution">
    <text evidence="2">The sequence shown here is derived from an EMBL/GenBank/DDBJ whole genome shotgun (WGS) entry which is preliminary data.</text>
</comment>
<reference evidence="2 3" key="1">
    <citation type="submission" date="2020-07" db="EMBL/GenBank/DDBJ databases">
        <authorList>
            <person name="Feng X."/>
        </authorList>
    </citation>
    <scope>NUCLEOTIDE SEQUENCE [LARGE SCALE GENOMIC DNA]</scope>
    <source>
        <strain evidence="2 3">JCM23202</strain>
    </source>
</reference>
<feature type="transmembrane region" description="Helical" evidence="1">
    <location>
        <begin position="106"/>
        <end position="129"/>
    </location>
</feature>
<keyword evidence="1" id="KW-1133">Transmembrane helix</keyword>
<feature type="transmembrane region" description="Helical" evidence="1">
    <location>
        <begin position="141"/>
        <end position="158"/>
    </location>
</feature>
<keyword evidence="3" id="KW-1185">Reference proteome</keyword>
<name>A0A7X1B8Z1_9BACT</name>
<dbReference type="AlphaFoldDB" id="A0A7X1B8Z1"/>
<protein>
    <submittedName>
        <fullName evidence="2">DUF2165 domain-containing protein</fullName>
    </submittedName>
</protein>
<gene>
    <name evidence="2" type="ORF">H5P27_17590</name>
</gene>
<sequence length="165" mass="18511">MPIRLCKIALTAASVPFLLLVVFNNITDYGSNYAFVEGVLKMDTTFEGNGAMWRSIDSPWVYHVFYATIICWEFVSMVILGMGVLRLYKARGKSAAEFNKAKGLAVLGLTVSMLQWYLAFLVVGAEWFLMWQSNSFNGQDAATRMFLTMGISLLFLISKDSELES</sequence>